<keyword evidence="7" id="KW-0528">Neurotoxin</keyword>
<keyword evidence="4" id="KW-0479">Metal-binding</keyword>
<dbReference type="InterPro" id="IPR049763">
    <property type="entry name" value="ANKFY1_BACK"/>
</dbReference>
<accession>A0A132A4J2</accession>
<keyword evidence="7" id="KW-0638">Presynaptic neurotoxin</keyword>
<dbReference type="PROSITE" id="PS50097">
    <property type="entry name" value="BTB"/>
    <property type="match status" value="1"/>
</dbReference>
<dbReference type="InterPro" id="IPR011011">
    <property type="entry name" value="Znf_FYVE_PHD"/>
</dbReference>
<sequence>MQSLEDENEKLKKRLALLRDEYTKLQKKYFNLENHYNLLINSTKSIGLANSESNRATSSYPSDSQNIGNQNLLNGSLNDDHHSSTQSVCFIRKVIEFIGSLYQNPLYSDLVIEFEEGKKKIPGHKFVLSFRSDKWCSTDLTTTDRLSFPEMSSDVAEIIFDWVYTGNFSEKIYEKENEFLLELVEFAVRFDLQPLIEQCESILINCVQIQNCIYFYQISEKLNLSRLCEYSAQLVSINWDSLTAEDFEKVSIQFLHRLFVEKSPFPLHKAIRIKNEDLIFLLLTNLDNQSQHKINEPDNLGQFPLDLAVRSGQFSIAKTLLEHHANINGVDSLAWPFAHRYVAERMWNAAEFMIENGFNIDSVNSNGDSLIHLCADLNDEKMLKFSNLLLQNECDLDLQNETGQTALHRCILSDNLGLFDQIMLMRSHLKFNLDIRDKNSQTPFDLALKSIRDEKSRYIAERILQCDFPIDLIDPKSANSPLLQSALDNNEEAALFLIEKGANIYLVNNFGQSVLHIGKQTAFRGLRRLVSVLLQKNINCNLQTLKPFEDKNSTNPNNENDLLSNIYGQTALHLAILGENESIIQEILSYHNQASRKGCIDSILLTPDLEIKNSEYQTPLALAVEMNVFSIAQLLISAGANINIKTKEGDTLLYHTIITRNILGSKFLLQHGIDISVSCRNNQTYLELAVKYQQPAVVDLLCRLGARFDQLTSSGDHILWEALKIYKETEEIEIASVLIQRGCEPDGWHQSSEGFFQTLLHRALDANNEKAAVFLIQSNCDIHCVRRPGPKNEGKEDCDGQTPLHMACSWGLVDVVRTLLEYKVNANLTDNEGKMPLHIAIQNQNHLIIEMLIEYSGSDLKKSDNYGMTPFGLSIRLKSKSTASLLCRRDPQISEQIDGKGRTYLHLALQQNDYSAVLFLLDCQVNVNARIMDSNNKAPIHLAAETGSEIILRTLVLAGSELNVLTSSNQTALHLASEQDKYEIVDVLIDLGIRTDVQDKMNNTAFHLAAIHAHHNTCCVFIKRNIWPGIDSETLTKTVNNKGQNIIHCLAMASEKIAALSIFEELVAHYQNLNLNVQDQEGHTALLLAYMNGNSKLCRSLVREGSSLGLRNNFGISIFNHNMPTRQLLTSLLDSLTRMPEWLDGSECLECGQKFNITNRRHHCRHCGRELCSRCSSKEIIIMKYQTDKKSIQSRVCEICYDVLTLGVFN</sequence>
<evidence type="ECO:0000256" key="4">
    <source>
        <dbReference type="ARBA" id="ARBA00022723"/>
    </source>
</evidence>
<evidence type="ECO:0000256" key="1">
    <source>
        <dbReference type="ARBA" id="ARBA00004175"/>
    </source>
</evidence>
<reference evidence="9 10" key="1">
    <citation type="journal article" date="2015" name="Parasit. Vectors">
        <title>Draft genome of the scabies mite.</title>
        <authorList>
            <person name="Rider S.D.Jr."/>
            <person name="Morgan M.S."/>
            <person name="Arlian L.G."/>
        </authorList>
    </citation>
    <scope>NUCLEOTIDE SEQUENCE [LARGE SCALE GENOMIC DNA]</scope>
    <source>
        <strain evidence="9">Arlian Lab</strain>
    </source>
</reference>
<dbReference type="PANTHER" id="PTHR24118">
    <property type="entry name" value="POTE ANKYRIN DOMAIN"/>
    <property type="match status" value="1"/>
</dbReference>
<dbReference type="Pfam" id="PF12796">
    <property type="entry name" value="Ank_2"/>
    <property type="match status" value="4"/>
</dbReference>
<keyword evidence="5" id="KW-0863">Zinc-finger</keyword>
<dbReference type="InterPro" id="IPR000210">
    <property type="entry name" value="BTB/POZ_dom"/>
</dbReference>
<comment type="caution">
    <text evidence="9">The sequence shown here is derived from an EMBL/GenBank/DDBJ whole genome shotgun (WGS) entry which is preliminary data.</text>
</comment>
<dbReference type="OrthoDB" id="2306477at2759"/>
<keyword evidence="8" id="KW-1053">Target membrane</keyword>
<keyword evidence="6" id="KW-0862">Zinc</keyword>
<dbReference type="PROSITE" id="PS50297">
    <property type="entry name" value="ANK_REP_REGION"/>
    <property type="match status" value="7"/>
</dbReference>
<evidence type="ECO:0000256" key="3">
    <source>
        <dbReference type="ARBA" id="ARBA00022537"/>
    </source>
</evidence>
<dbReference type="InterPro" id="IPR036770">
    <property type="entry name" value="Ankyrin_rpt-contain_sf"/>
</dbReference>
<dbReference type="CDD" id="cd18501">
    <property type="entry name" value="BACK_ANKFY1_Rank5"/>
    <property type="match status" value="1"/>
</dbReference>
<keyword evidence="2" id="KW-0268">Exocytosis</keyword>
<dbReference type="GO" id="GO:0044218">
    <property type="term" value="C:other organism cell membrane"/>
    <property type="evidence" value="ECO:0007669"/>
    <property type="project" value="UniProtKB-KW"/>
</dbReference>
<dbReference type="Pfam" id="PF01363">
    <property type="entry name" value="FYVE"/>
    <property type="match status" value="1"/>
</dbReference>
<dbReference type="AlphaFoldDB" id="A0A132A4J2"/>
<keyword evidence="8" id="KW-0472">Membrane</keyword>
<dbReference type="InterPro" id="IPR013083">
    <property type="entry name" value="Znf_RING/FYVE/PHD"/>
</dbReference>
<dbReference type="Gene3D" id="3.30.40.10">
    <property type="entry name" value="Zinc/RING finger domain, C3HC4 (zinc finger)"/>
    <property type="match status" value="1"/>
</dbReference>
<dbReference type="EMBL" id="JXLN01010545">
    <property type="protein sequence ID" value="KPM05906.1"/>
    <property type="molecule type" value="Genomic_DNA"/>
</dbReference>
<dbReference type="Pfam" id="PF00023">
    <property type="entry name" value="Ank"/>
    <property type="match status" value="1"/>
</dbReference>
<dbReference type="SUPFAM" id="SSF57903">
    <property type="entry name" value="FYVE/PHD zinc finger"/>
    <property type="match status" value="1"/>
</dbReference>
<evidence type="ECO:0000256" key="8">
    <source>
        <dbReference type="ARBA" id="ARBA00023298"/>
    </source>
</evidence>
<dbReference type="SMART" id="SM00225">
    <property type="entry name" value="BTB"/>
    <property type="match status" value="1"/>
</dbReference>
<dbReference type="Gene3D" id="1.25.40.20">
    <property type="entry name" value="Ankyrin repeat-containing domain"/>
    <property type="match status" value="6"/>
</dbReference>
<gene>
    <name evidence="9" type="ORF">QR98_0043780</name>
</gene>
<keyword evidence="3" id="KW-1052">Target cell membrane</keyword>
<dbReference type="SMART" id="SM00064">
    <property type="entry name" value="FYVE"/>
    <property type="match status" value="1"/>
</dbReference>
<evidence type="ECO:0000256" key="7">
    <source>
        <dbReference type="ARBA" id="ARBA00023028"/>
    </source>
</evidence>
<dbReference type="VEuPathDB" id="VectorBase:SSCA002533"/>
<organism evidence="9 10">
    <name type="scientific">Sarcoptes scabiei</name>
    <name type="common">Itch mite</name>
    <name type="synonym">Acarus scabiei</name>
    <dbReference type="NCBI Taxonomy" id="52283"/>
    <lineage>
        <taxon>Eukaryota</taxon>
        <taxon>Metazoa</taxon>
        <taxon>Ecdysozoa</taxon>
        <taxon>Arthropoda</taxon>
        <taxon>Chelicerata</taxon>
        <taxon>Arachnida</taxon>
        <taxon>Acari</taxon>
        <taxon>Acariformes</taxon>
        <taxon>Sarcoptiformes</taxon>
        <taxon>Astigmata</taxon>
        <taxon>Psoroptidia</taxon>
        <taxon>Sarcoptoidea</taxon>
        <taxon>Sarcoptidae</taxon>
        <taxon>Sarcoptinae</taxon>
        <taxon>Sarcoptes</taxon>
    </lineage>
</organism>
<dbReference type="SMART" id="SM00248">
    <property type="entry name" value="ANK"/>
    <property type="match status" value="22"/>
</dbReference>
<dbReference type="Pfam" id="PF00651">
    <property type="entry name" value="BTB"/>
    <property type="match status" value="1"/>
</dbReference>
<evidence type="ECO:0000313" key="10">
    <source>
        <dbReference type="Proteomes" id="UP000616769"/>
    </source>
</evidence>
<dbReference type="PROSITE" id="PS50178">
    <property type="entry name" value="ZF_FYVE"/>
    <property type="match status" value="1"/>
</dbReference>
<dbReference type="PROSITE" id="PS50088">
    <property type="entry name" value="ANK_REPEAT"/>
    <property type="match status" value="8"/>
</dbReference>
<comment type="subcellular location">
    <subcellularLocation>
        <location evidence="1">Target cell membrane</location>
    </subcellularLocation>
</comment>
<keyword evidence="7" id="KW-0800">Toxin</keyword>
<evidence type="ECO:0000256" key="6">
    <source>
        <dbReference type="ARBA" id="ARBA00022833"/>
    </source>
</evidence>
<dbReference type="SUPFAM" id="SSF48403">
    <property type="entry name" value="Ankyrin repeat"/>
    <property type="match status" value="3"/>
</dbReference>
<proteinExistence type="predicted"/>
<dbReference type="InterPro" id="IPR002110">
    <property type="entry name" value="Ankyrin_rpt"/>
</dbReference>
<evidence type="ECO:0000256" key="2">
    <source>
        <dbReference type="ARBA" id="ARBA00022483"/>
    </source>
</evidence>
<dbReference type="InterPro" id="IPR011333">
    <property type="entry name" value="SKP1/BTB/POZ_sf"/>
</dbReference>
<dbReference type="PANTHER" id="PTHR24118:SF82">
    <property type="entry name" value="RABANKYRIN-5"/>
    <property type="match status" value="1"/>
</dbReference>
<dbReference type="SUPFAM" id="SSF54695">
    <property type="entry name" value="POZ domain"/>
    <property type="match status" value="1"/>
</dbReference>
<dbReference type="GO" id="GO:0006887">
    <property type="term" value="P:exocytosis"/>
    <property type="evidence" value="ECO:0007669"/>
    <property type="project" value="UniProtKB-KW"/>
</dbReference>
<evidence type="ECO:0000313" key="9">
    <source>
        <dbReference type="EMBL" id="KPM05906.1"/>
    </source>
</evidence>
<dbReference type="InterPro" id="IPR017455">
    <property type="entry name" value="Znf_FYVE-rel"/>
</dbReference>
<name>A0A132A4J2_SARSC</name>
<protein>
    <submittedName>
        <fullName evidence="9">Ankyrin repeat domain containing protein 18</fullName>
    </submittedName>
</protein>
<dbReference type="GO" id="GO:0008270">
    <property type="term" value="F:zinc ion binding"/>
    <property type="evidence" value="ECO:0007669"/>
    <property type="project" value="UniProtKB-KW"/>
</dbReference>
<dbReference type="Proteomes" id="UP000616769">
    <property type="component" value="Unassembled WGS sequence"/>
</dbReference>
<dbReference type="Gene3D" id="3.30.710.10">
    <property type="entry name" value="Potassium Channel Kv1.1, Chain A"/>
    <property type="match status" value="1"/>
</dbReference>
<evidence type="ECO:0000256" key="5">
    <source>
        <dbReference type="ARBA" id="ARBA00022771"/>
    </source>
</evidence>
<dbReference type="GO" id="GO:0044231">
    <property type="term" value="C:host cell presynaptic membrane"/>
    <property type="evidence" value="ECO:0007669"/>
    <property type="project" value="UniProtKB-KW"/>
</dbReference>
<dbReference type="InterPro" id="IPR000306">
    <property type="entry name" value="Znf_FYVE"/>
</dbReference>